<protein>
    <submittedName>
        <fullName evidence="1">Uncharacterized protein</fullName>
    </submittedName>
</protein>
<organism evidence="1">
    <name type="scientific">Anguilla anguilla</name>
    <name type="common">European freshwater eel</name>
    <name type="synonym">Muraena anguilla</name>
    <dbReference type="NCBI Taxonomy" id="7936"/>
    <lineage>
        <taxon>Eukaryota</taxon>
        <taxon>Metazoa</taxon>
        <taxon>Chordata</taxon>
        <taxon>Craniata</taxon>
        <taxon>Vertebrata</taxon>
        <taxon>Euteleostomi</taxon>
        <taxon>Actinopterygii</taxon>
        <taxon>Neopterygii</taxon>
        <taxon>Teleostei</taxon>
        <taxon>Anguilliformes</taxon>
        <taxon>Anguillidae</taxon>
        <taxon>Anguilla</taxon>
    </lineage>
</organism>
<proteinExistence type="predicted"/>
<dbReference type="AlphaFoldDB" id="A0A0E9PBT7"/>
<dbReference type="EMBL" id="GBXM01107072">
    <property type="protein sequence ID" value="JAH01505.1"/>
    <property type="molecule type" value="Transcribed_RNA"/>
</dbReference>
<sequence>MSTAFPQHLTPLLQLLRCPST</sequence>
<accession>A0A0E9PBT7</accession>
<evidence type="ECO:0000313" key="1">
    <source>
        <dbReference type="EMBL" id="JAH01505.1"/>
    </source>
</evidence>
<reference evidence="1" key="1">
    <citation type="submission" date="2014-11" db="EMBL/GenBank/DDBJ databases">
        <authorList>
            <person name="Amaro Gonzalez C."/>
        </authorList>
    </citation>
    <scope>NUCLEOTIDE SEQUENCE</scope>
</reference>
<reference evidence="1" key="2">
    <citation type="journal article" date="2015" name="Fish Shellfish Immunol.">
        <title>Early steps in the European eel (Anguilla anguilla)-Vibrio vulnificus interaction in the gills: Role of the RtxA13 toxin.</title>
        <authorList>
            <person name="Callol A."/>
            <person name="Pajuelo D."/>
            <person name="Ebbesson L."/>
            <person name="Teles M."/>
            <person name="MacKenzie S."/>
            <person name="Amaro C."/>
        </authorList>
    </citation>
    <scope>NUCLEOTIDE SEQUENCE</scope>
</reference>
<name>A0A0E9PBT7_ANGAN</name>